<dbReference type="OrthoDB" id="8686846at2"/>
<dbReference type="AlphaFoldDB" id="A0A853GW00"/>
<organism evidence="1 2">
    <name type="scientific">Pollutimonas harenae</name>
    <dbReference type="NCBI Taxonomy" id="657015"/>
    <lineage>
        <taxon>Bacteria</taxon>
        <taxon>Pseudomonadati</taxon>
        <taxon>Pseudomonadota</taxon>
        <taxon>Betaproteobacteria</taxon>
        <taxon>Burkholderiales</taxon>
        <taxon>Alcaligenaceae</taxon>
        <taxon>Pollutimonas</taxon>
    </lineage>
</organism>
<dbReference type="Proteomes" id="UP000554144">
    <property type="component" value="Unassembled WGS sequence"/>
</dbReference>
<evidence type="ECO:0000313" key="1">
    <source>
        <dbReference type="EMBL" id="NYT84312.1"/>
    </source>
</evidence>
<reference evidence="1 2" key="1">
    <citation type="submission" date="2020-07" db="EMBL/GenBank/DDBJ databases">
        <title>Taxonomic revisions and descriptions of new bacterial species based on genomic comparisons in the high-G+C-content subgroup of the family Alcaligenaceae.</title>
        <authorList>
            <person name="Szabo A."/>
            <person name="Felfoldi T."/>
        </authorList>
    </citation>
    <scope>NUCLEOTIDE SEQUENCE [LARGE SCALE GENOMIC DNA]</scope>
    <source>
        <strain evidence="1 2">DSM 25667</strain>
    </source>
</reference>
<comment type="caution">
    <text evidence="1">The sequence shown here is derived from an EMBL/GenBank/DDBJ whole genome shotgun (WGS) entry which is preliminary data.</text>
</comment>
<accession>A0A853GW00</accession>
<evidence type="ECO:0000313" key="2">
    <source>
        <dbReference type="Proteomes" id="UP000554144"/>
    </source>
</evidence>
<name>A0A853GW00_9BURK</name>
<proteinExistence type="predicted"/>
<gene>
    <name evidence="1" type="ORF">H0A62_01740</name>
</gene>
<protein>
    <submittedName>
        <fullName evidence="1">Uncharacterized protein</fullName>
    </submittedName>
</protein>
<dbReference type="EMBL" id="JACCEV010000001">
    <property type="protein sequence ID" value="NYT84312.1"/>
    <property type="molecule type" value="Genomic_DNA"/>
</dbReference>
<keyword evidence="2" id="KW-1185">Reference proteome</keyword>
<dbReference type="RefSeq" id="WP_130038515.1">
    <property type="nucleotide sequence ID" value="NZ_JACCEV010000001.1"/>
</dbReference>
<sequence length="70" mass="8060">MNNWYLLPNGNIKHIEGLELQPEKDWFPTTASMEAFTDAMRAHGQADALIIKRMMDLAAEGEQWLRDNLT</sequence>